<dbReference type="AlphaFoldDB" id="A0A1I5KIA1"/>
<dbReference type="RefSeq" id="WP_093416346.1">
    <property type="nucleotide sequence ID" value="NZ_FOXA01000001.1"/>
</dbReference>
<evidence type="ECO:0008006" key="4">
    <source>
        <dbReference type="Google" id="ProtNLM"/>
    </source>
</evidence>
<feature type="compositionally biased region" description="Basic and acidic residues" evidence="1">
    <location>
        <begin position="27"/>
        <end position="47"/>
    </location>
</feature>
<protein>
    <recommendedName>
        <fullName evidence="4">DUF3306 domain-containing protein</fullName>
    </recommendedName>
</protein>
<gene>
    <name evidence="2" type="ORF">SAMN04488047_101130</name>
</gene>
<evidence type="ECO:0000313" key="2">
    <source>
        <dbReference type="EMBL" id="SFO84794.1"/>
    </source>
</evidence>
<feature type="compositionally biased region" description="Low complexity" evidence="1">
    <location>
        <begin position="144"/>
        <end position="178"/>
    </location>
</feature>
<accession>A0A1I5KIA1</accession>
<dbReference type="InterPro" id="IPR021735">
    <property type="entry name" value="DUF3306"/>
</dbReference>
<evidence type="ECO:0000256" key="1">
    <source>
        <dbReference type="SAM" id="MobiDB-lite"/>
    </source>
</evidence>
<feature type="region of interest" description="Disordered" evidence="1">
    <location>
        <begin position="144"/>
        <end position="220"/>
    </location>
</feature>
<dbReference type="Pfam" id="PF11748">
    <property type="entry name" value="DUF3306"/>
    <property type="match status" value="1"/>
</dbReference>
<sequence>MSRGDFWSRRKARVAAEERAAAAARVAELEAREEETREAEAREKTDEEILAELELPDPDTLSPGDDFSKFMARKVPERLRRRALRKLWTSNPVLACVDGLNDYDDDYTVAAVSGPAVRTAYQVGKGMLRHVLETTPPETPAEEAVQVAAAPGADTAPAAAEDVPPAEADTDAAPAPVADEVRDPETSPAPAPETEPAPLATGRRMRFTFADAGDHPAEDT</sequence>
<dbReference type="OrthoDB" id="8100830at2"/>
<dbReference type="STRING" id="441119.SAMN04488047_101130"/>
<keyword evidence="3" id="KW-1185">Reference proteome</keyword>
<proteinExistence type="predicted"/>
<organism evidence="2 3">
    <name type="scientific">Tranquillimonas alkanivorans</name>
    <dbReference type="NCBI Taxonomy" id="441119"/>
    <lineage>
        <taxon>Bacteria</taxon>
        <taxon>Pseudomonadati</taxon>
        <taxon>Pseudomonadota</taxon>
        <taxon>Alphaproteobacteria</taxon>
        <taxon>Rhodobacterales</taxon>
        <taxon>Roseobacteraceae</taxon>
        <taxon>Tranquillimonas</taxon>
    </lineage>
</organism>
<reference evidence="2 3" key="1">
    <citation type="submission" date="2016-10" db="EMBL/GenBank/DDBJ databases">
        <authorList>
            <person name="de Groot N.N."/>
        </authorList>
    </citation>
    <scope>NUCLEOTIDE SEQUENCE [LARGE SCALE GENOMIC DNA]</scope>
    <source>
        <strain evidence="2 3">DSM 19547</strain>
    </source>
</reference>
<feature type="region of interest" description="Disordered" evidence="1">
    <location>
        <begin position="27"/>
        <end position="66"/>
    </location>
</feature>
<dbReference type="EMBL" id="FOXA01000001">
    <property type="protein sequence ID" value="SFO84794.1"/>
    <property type="molecule type" value="Genomic_DNA"/>
</dbReference>
<name>A0A1I5KIA1_9RHOB</name>
<evidence type="ECO:0000313" key="3">
    <source>
        <dbReference type="Proteomes" id="UP000199356"/>
    </source>
</evidence>
<feature type="compositionally biased region" description="Acidic residues" evidence="1">
    <location>
        <begin position="48"/>
        <end position="57"/>
    </location>
</feature>
<dbReference type="Proteomes" id="UP000199356">
    <property type="component" value="Unassembled WGS sequence"/>
</dbReference>